<dbReference type="EMBL" id="QTSX02000103">
    <property type="protein sequence ID" value="KAJ9088606.1"/>
    <property type="molecule type" value="Genomic_DNA"/>
</dbReference>
<dbReference type="Proteomes" id="UP001165960">
    <property type="component" value="Unassembled WGS sequence"/>
</dbReference>
<comment type="caution">
    <text evidence="1">The sequence shown here is derived from an EMBL/GenBank/DDBJ whole genome shotgun (WGS) entry which is preliminary data.</text>
</comment>
<evidence type="ECO:0000313" key="2">
    <source>
        <dbReference type="Proteomes" id="UP001165960"/>
    </source>
</evidence>
<protein>
    <submittedName>
        <fullName evidence="1">Uncharacterized protein</fullName>
    </submittedName>
</protein>
<accession>A0ACC2UPV0</accession>
<sequence length="409" mass="44340">MLPPAALQNQSYEVQDVQEVQVVEEVPEAQPEQEAPPPQEEHVENGAPPQNTEVADHDHLNSDEGKLFLGGLSWDTTEEKLKEHFSKFGQIHDVVVMREPMTNRSRGFGFVHFLSAAVAGQALLEDHVIDGKTIDAKKAVPKGTHAEKFEKSTKIFVGGISHMVTEDDLMNCFSKFGNVLSANLMIDKESGKPRGFGFVNFEDSSAVMAVLAAGPITLGDKTVDIKNAQPRFRNNTMGRGGHSSYSRHPGPSSMRGGRTYGGPPYGGRHPGYGAPPQQPAPYRGYNNGGSRYGMVTAAPRADGYGATSYGYGAYGYPYGQPAAQPTSSYGRYPSQSQRPMYGGYEAAAPSAYDPYARAYQQPAAVPTHPREADPYAAQAAAQAYGAAARGRYPSRPQPRQSFGYHPYTR</sequence>
<keyword evidence="2" id="KW-1185">Reference proteome</keyword>
<reference evidence="1" key="1">
    <citation type="submission" date="2022-04" db="EMBL/GenBank/DDBJ databases">
        <title>Genome of the entomopathogenic fungus Entomophthora muscae.</title>
        <authorList>
            <person name="Elya C."/>
            <person name="Lovett B.R."/>
            <person name="Lee E."/>
            <person name="Macias A.M."/>
            <person name="Hajek A.E."/>
            <person name="De Bivort B.L."/>
            <person name="Kasson M.T."/>
            <person name="De Fine Licht H.H."/>
            <person name="Stajich J.E."/>
        </authorList>
    </citation>
    <scope>NUCLEOTIDE SEQUENCE</scope>
    <source>
        <strain evidence="1">Berkeley</strain>
    </source>
</reference>
<name>A0ACC2UPV0_9FUNG</name>
<proteinExistence type="predicted"/>
<evidence type="ECO:0000313" key="1">
    <source>
        <dbReference type="EMBL" id="KAJ9088606.1"/>
    </source>
</evidence>
<organism evidence="1 2">
    <name type="scientific">Entomophthora muscae</name>
    <dbReference type="NCBI Taxonomy" id="34485"/>
    <lineage>
        <taxon>Eukaryota</taxon>
        <taxon>Fungi</taxon>
        <taxon>Fungi incertae sedis</taxon>
        <taxon>Zoopagomycota</taxon>
        <taxon>Entomophthoromycotina</taxon>
        <taxon>Entomophthoromycetes</taxon>
        <taxon>Entomophthorales</taxon>
        <taxon>Entomophthoraceae</taxon>
        <taxon>Entomophthora</taxon>
    </lineage>
</organism>
<gene>
    <name evidence="1" type="ORF">DSO57_1021372</name>
</gene>